<proteinExistence type="inferred from homology"/>
<feature type="domain" description="Amine oxidase" evidence="2">
    <location>
        <begin position="239"/>
        <end position="443"/>
    </location>
</feature>
<dbReference type="Pfam" id="PF01593">
    <property type="entry name" value="Amino_oxidase"/>
    <property type="match status" value="1"/>
</dbReference>
<sequence length="455" mass="51602">MHKQKVVIVGGGISGLFAANKLAAYDQFDITLIESSDRCGGLLNAYRSEQGVLYDQGTHLASKTGIAHIDKILFGEGKLAKHWHEFSYLNSGNYFSGQWNLKTQVVDIRSLPTECYQKCVGELLTSVSDMTTEDYRTFIRSHVGSYLSDKLFTPSVKKLYGDEVDFTHLKPKVGYFGLNRVVAFDDETSEVLKSIPKYDEKLAFSSSKYFAEKMNITESYLYPKSELGIQFWTDSLLNSAVNKGVKVKTSSQITHLNVQQANVTKVELKGGESLDCEYVIWTAPPFLALRLANIAFTSTYRPVLRTANLFHFSFNRPILNSQNHYVWNWDESFKSFRITLYDNIAGRAEKGSRLTLEILSNEEQSELLCYERALEELKELGLIDNSHIVIDQARQTIPNTFPVPTKQLDNTVKEVGELLRLSLKNVIFAGRHSSTAWLQTDVIKSIDKQIEEIFF</sequence>
<gene>
    <name evidence="3" type="ORF">PAUR_a0741</name>
</gene>
<evidence type="ECO:0000256" key="1">
    <source>
        <dbReference type="ARBA" id="ARBA00006046"/>
    </source>
</evidence>
<evidence type="ECO:0000313" key="3">
    <source>
        <dbReference type="EMBL" id="MBE0367389.1"/>
    </source>
</evidence>
<reference evidence="3 4" key="1">
    <citation type="submission" date="2015-03" db="EMBL/GenBank/DDBJ databases">
        <title>Genome sequence of Pseudoalteromonas aurantia.</title>
        <authorList>
            <person name="Xie B.-B."/>
            <person name="Rong J.-C."/>
            <person name="Qin Q.-L."/>
            <person name="Zhang Y.-Z."/>
        </authorList>
    </citation>
    <scope>NUCLEOTIDE SEQUENCE [LARGE SCALE GENOMIC DNA]</scope>
    <source>
        <strain evidence="3 4">208</strain>
    </source>
</reference>
<dbReference type="EMBL" id="AQGV01000012">
    <property type="protein sequence ID" value="MBE0367389.1"/>
    <property type="molecule type" value="Genomic_DNA"/>
</dbReference>
<dbReference type="Proteomes" id="UP000615755">
    <property type="component" value="Unassembled WGS sequence"/>
</dbReference>
<protein>
    <recommendedName>
        <fullName evidence="2">Amine oxidase domain-containing protein</fullName>
    </recommendedName>
</protein>
<dbReference type="RefSeq" id="WP_192506825.1">
    <property type="nucleotide sequence ID" value="NZ_AQGV01000012.1"/>
</dbReference>
<keyword evidence="4" id="KW-1185">Reference proteome</keyword>
<dbReference type="Gene3D" id="3.50.50.60">
    <property type="entry name" value="FAD/NAD(P)-binding domain"/>
    <property type="match status" value="1"/>
</dbReference>
<organism evidence="3 4">
    <name type="scientific">Pseudoalteromonas aurantia 208</name>
    <dbReference type="NCBI Taxonomy" id="1314867"/>
    <lineage>
        <taxon>Bacteria</taxon>
        <taxon>Pseudomonadati</taxon>
        <taxon>Pseudomonadota</taxon>
        <taxon>Gammaproteobacteria</taxon>
        <taxon>Alteromonadales</taxon>
        <taxon>Pseudoalteromonadaceae</taxon>
        <taxon>Pseudoalteromonas</taxon>
    </lineage>
</organism>
<comment type="caution">
    <text evidence="3">The sequence shown here is derived from an EMBL/GenBank/DDBJ whole genome shotgun (WGS) entry which is preliminary data.</text>
</comment>
<dbReference type="Pfam" id="PF13450">
    <property type="entry name" value="NAD_binding_8"/>
    <property type="match status" value="1"/>
</dbReference>
<dbReference type="PANTHER" id="PTHR43734:SF4">
    <property type="entry name" value="AMINE OXIDASE DOMAIN-CONTAINING PROTEIN"/>
    <property type="match status" value="1"/>
</dbReference>
<dbReference type="SUPFAM" id="SSF51905">
    <property type="entry name" value="FAD/NAD(P)-binding domain"/>
    <property type="match status" value="1"/>
</dbReference>
<evidence type="ECO:0000313" key="4">
    <source>
        <dbReference type="Proteomes" id="UP000615755"/>
    </source>
</evidence>
<comment type="similarity">
    <text evidence="1">Belongs to the carotenoid/retinoid oxidoreductase family.</text>
</comment>
<accession>A0ABR9E8S4</accession>
<dbReference type="PANTHER" id="PTHR43734">
    <property type="entry name" value="PHYTOENE DESATURASE"/>
    <property type="match status" value="1"/>
</dbReference>
<name>A0ABR9E8S4_9GAMM</name>
<dbReference type="InterPro" id="IPR002937">
    <property type="entry name" value="Amino_oxidase"/>
</dbReference>
<dbReference type="InterPro" id="IPR036188">
    <property type="entry name" value="FAD/NAD-bd_sf"/>
</dbReference>
<evidence type="ECO:0000259" key="2">
    <source>
        <dbReference type="Pfam" id="PF01593"/>
    </source>
</evidence>